<gene>
    <name evidence="7" type="ORF">TrCOL_g13</name>
</gene>
<feature type="compositionally biased region" description="Polar residues" evidence="5">
    <location>
        <begin position="385"/>
        <end position="394"/>
    </location>
</feature>
<dbReference type="AlphaFoldDB" id="A0A9W7GNZ4"/>
<dbReference type="Pfam" id="PF01753">
    <property type="entry name" value="zf-MYND"/>
    <property type="match status" value="1"/>
</dbReference>
<dbReference type="EMBL" id="BRYA01000345">
    <property type="protein sequence ID" value="GMI47460.1"/>
    <property type="molecule type" value="Genomic_DNA"/>
</dbReference>
<feature type="domain" description="MYND-type" evidence="6">
    <location>
        <begin position="5"/>
        <end position="45"/>
    </location>
</feature>
<keyword evidence="8" id="KW-1185">Reference proteome</keyword>
<evidence type="ECO:0000313" key="8">
    <source>
        <dbReference type="Proteomes" id="UP001165065"/>
    </source>
</evidence>
<name>A0A9W7GNZ4_9STRA</name>
<evidence type="ECO:0000256" key="4">
    <source>
        <dbReference type="PROSITE-ProRule" id="PRU00134"/>
    </source>
</evidence>
<keyword evidence="1" id="KW-0479">Metal-binding</keyword>
<dbReference type="Gene3D" id="6.10.140.2220">
    <property type="match status" value="1"/>
</dbReference>
<keyword evidence="3" id="KW-0862">Zinc</keyword>
<evidence type="ECO:0000256" key="3">
    <source>
        <dbReference type="ARBA" id="ARBA00022833"/>
    </source>
</evidence>
<evidence type="ECO:0000313" key="7">
    <source>
        <dbReference type="EMBL" id="GMI47460.1"/>
    </source>
</evidence>
<dbReference type="InterPro" id="IPR002893">
    <property type="entry name" value="Znf_MYND"/>
</dbReference>
<feature type="compositionally biased region" description="Basic and acidic residues" evidence="5">
    <location>
        <begin position="369"/>
        <end position="384"/>
    </location>
</feature>
<feature type="region of interest" description="Disordered" evidence="5">
    <location>
        <begin position="369"/>
        <end position="397"/>
    </location>
</feature>
<dbReference type="Proteomes" id="UP001165065">
    <property type="component" value="Unassembled WGS sequence"/>
</dbReference>
<protein>
    <recommendedName>
        <fullName evidence="6">MYND-type domain-containing protein</fullName>
    </recommendedName>
</protein>
<dbReference type="PROSITE" id="PS50865">
    <property type="entry name" value="ZF_MYND_2"/>
    <property type="match status" value="1"/>
</dbReference>
<keyword evidence="2 4" id="KW-0863">Zinc-finger</keyword>
<comment type="caution">
    <text evidence="7">The sequence shown here is derived from an EMBL/GenBank/DDBJ whole genome shotgun (WGS) entry which is preliminary data.</text>
</comment>
<dbReference type="GO" id="GO:0008270">
    <property type="term" value="F:zinc ion binding"/>
    <property type="evidence" value="ECO:0007669"/>
    <property type="project" value="UniProtKB-KW"/>
</dbReference>
<evidence type="ECO:0000259" key="6">
    <source>
        <dbReference type="PROSITE" id="PS50865"/>
    </source>
</evidence>
<dbReference type="OrthoDB" id="193263at2759"/>
<reference evidence="8" key="1">
    <citation type="journal article" date="2023" name="Commun. Biol.">
        <title>Genome analysis of Parmales, the sister group of diatoms, reveals the evolutionary specialization of diatoms from phago-mixotrophs to photoautotrophs.</title>
        <authorList>
            <person name="Ban H."/>
            <person name="Sato S."/>
            <person name="Yoshikawa S."/>
            <person name="Yamada K."/>
            <person name="Nakamura Y."/>
            <person name="Ichinomiya M."/>
            <person name="Sato N."/>
            <person name="Blanc-Mathieu R."/>
            <person name="Endo H."/>
            <person name="Kuwata A."/>
            <person name="Ogata H."/>
        </authorList>
    </citation>
    <scope>NUCLEOTIDE SEQUENCE [LARGE SCALE GENOMIC DNA]</scope>
</reference>
<accession>A0A9W7GNZ4</accession>
<proteinExistence type="predicted"/>
<evidence type="ECO:0000256" key="5">
    <source>
        <dbReference type="SAM" id="MobiDB-lite"/>
    </source>
</evidence>
<dbReference type="PROSITE" id="PS01360">
    <property type="entry name" value="ZF_MYND_1"/>
    <property type="match status" value="1"/>
</dbReference>
<sequence length="459" mass="50385">MTMICDACLKEPQSGKLKRCSLCKTAWYCNAKCQKDHWSEHRSTCKKIVKAQKEKEEKAKKEKEARDKSNEKWAERQKELAAQITEDMVVKVVDNERISVSRVQDPLDGYQYQVFMQKEAFPAFINSTKPACWCSDVGNKQSLLAVFSFDPKKLPNNPDEPEKFLKSSYLSAFGINFQLQVHEVSGCISIGIVDEADPNVPKNTPKGVTCRTTHFFVSGQSADTLSLPPPYDNTDLKQPGVLMCNTSMNVWSSVGSLVVLGLHKIKDSLMIPGSALANSASFNLAPGFLVENKPMAAVAVLIEKVSEVETLDQFETAVIQSQLHSYHSQSVPSAVVPPFCNSVVKQGLSKLNMGMPVLVVGVLEDAPEPQKSEAKAVPAKEKSPTPRNFPNVDSLSPEARSDLDEIMDSFAKGKPALELIERGLGNPELAPVIQNVMSSPQVAPMLARMVSEMKGGKLN</sequence>
<dbReference type="SUPFAM" id="SSF144232">
    <property type="entry name" value="HIT/MYND zinc finger-like"/>
    <property type="match status" value="1"/>
</dbReference>
<evidence type="ECO:0000256" key="2">
    <source>
        <dbReference type="ARBA" id="ARBA00022771"/>
    </source>
</evidence>
<evidence type="ECO:0000256" key="1">
    <source>
        <dbReference type="ARBA" id="ARBA00022723"/>
    </source>
</evidence>
<organism evidence="7 8">
    <name type="scientific">Triparma columacea</name>
    <dbReference type="NCBI Taxonomy" id="722753"/>
    <lineage>
        <taxon>Eukaryota</taxon>
        <taxon>Sar</taxon>
        <taxon>Stramenopiles</taxon>
        <taxon>Ochrophyta</taxon>
        <taxon>Bolidophyceae</taxon>
        <taxon>Parmales</taxon>
        <taxon>Triparmaceae</taxon>
        <taxon>Triparma</taxon>
    </lineage>
</organism>